<evidence type="ECO:0000313" key="1">
    <source>
        <dbReference type="EMBL" id="KAI4378708.1"/>
    </source>
</evidence>
<organism evidence="1 2">
    <name type="scientific">Melastoma candidum</name>
    <dbReference type="NCBI Taxonomy" id="119954"/>
    <lineage>
        <taxon>Eukaryota</taxon>
        <taxon>Viridiplantae</taxon>
        <taxon>Streptophyta</taxon>
        <taxon>Embryophyta</taxon>
        <taxon>Tracheophyta</taxon>
        <taxon>Spermatophyta</taxon>
        <taxon>Magnoliopsida</taxon>
        <taxon>eudicotyledons</taxon>
        <taxon>Gunneridae</taxon>
        <taxon>Pentapetalae</taxon>
        <taxon>rosids</taxon>
        <taxon>malvids</taxon>
        <taxon>Myrtales</taxon>
        <taxon>Melastomataceae</taxon>
        <taxon>Melastomatoideae</taxon>
        <taxon>Melastomateae</taxon>
        <taxon>Melastoma</taxon>
    </lineage>
</organism>
<reference evidence="2" key="1">
    <citation type="journal article" date="2023" name="Front. Plant Sci.">
        <title>Chromosomal-level genome assembly of Melastoma candidum provides insights into trichome evolution.</title>
        <authorList>
            <person name="Zhong Y."/>
            <person name="Wu W."/>
            <person name="Sun C."/>
            <person name="Zou P."/>
            <person name="Liu Y."/>
            <person name="Dai S."/>
            <person name="Zhou R."/>
        </authorList>
    </citation>
    <scope>NUCLEOTIDE SEQUENCE [LARGE SCALE GENOMIC DNA]</scope>
</reference>
<evidence type="ECO:0000313" key="2">
    <source>
        <dbReference type="Proteomes" id="UP001057402"/>
    </source>
</evidence>
<gene>
    <name evidence="1" type="ORF">MLD38_016148</name>
</gene>
<comment type="caution">
    <text evidence="1">The sequence shown here is derived from an EMBL/GenBank/DDBJ whole genome shotgun (WGS) entry which is preliminary data.</text>
</comment>
<proteinExistence type="predicted"/>
<sequence length="470" mass="51921">MVDLARLLAARGVSVTLITTPANADRIRSTVLRAVNSGLDFRLHEIVFPSSDFGLPEGCENVDALPTRDHLMSFLLAARTMQGPLEGFVEEAKPRPTCIVSDKGFSWTEDVARKSGIPWILFHGTSCFTLFCTNNLVVSKAHENLLESDVVVIPGLPDEVEFRLCQLPGLFNPGKGLTFQKIRKELNVSAESADGLIVNTFEELEREYVKGLKKVWGDKVWCVGPLSLCNNDAVDMAGRGNNGFTAGNEHLRSLMSWLDSQVENSVLYACLGSLDRVPPEQLKELGLGLEASGRPFVWVKRGANKGEEFEEWLREDGYEERVRGRGFLIRGWAPQMLILSHASVGGFLTHCGWNSSLEGISTGLPMVTWPLFADQFFNEKVILQILRVGVGVGATSTMHLGEEEDLGVTVMRESIKVAIEKVMNKEESVGMRDRAKKLGEMARLAMEECGSSYNDLTAFLEDSGKDLIHQ</sequence>
<protein>
    <submittedName>
        <fullName evidence="1">Uncharacterized protein</fullName>
    </submittedName>
</protein>
<dbReference type="EMBL" id="CM042883">
    <property type="protein sequence ID" value="KAI4378708.1"/>
    <property type="molecule type" value="Genomic_DNA"/>
</dbReference>
<dbReference type="Proteomes" id="UP001057402">
    <property type="component" value="Chromosome 4"/>
</dbReference>
<name>A0ACB9RMP2_9MYRT</name>
<keyword evidence="2" id="KW-1185">Reference proteome</keyword>
<accession>A0ACB9RMP2</accession>